<dbReference type="Gene3D" id="1.20.1250.20">
    <property type="entry name" value="MFS general substrate transporter like domains"/>
    <property type="match status" value="2"/>
</dbReference>
<feature type="transmembrane region" description="Helical" evidence="6">
    <location>
        <begin position="137"/>
        <end position="160"/>
    </location>
</feature>
<evidence type="ECO:0000256" key="3">
    <source>
        <dbReference type="ARBA" id="ARBA00022692"/>
    </source>
</evidence>
<evidence type="ECO:0000256" key="5">
    <source>
        <dbReference type="ARBA" id="ARBA00023136"/>
    </source>
</evidence>
<dbReference type="Pfam" id="PF07690">
    <property type="entry name" value="MFS_1"/>
    <property type="match status" value="2"/>
</dbReference>
<name>A0ABX3ZIN7_9BACL</name>
<keyword evidence="3 6" id="KW-0812">Transmembrane</keyword>
<dbReference type="EMBL" id="NHNT01000003">
    <property type="protein sequence ID" value="OUZ39593.1"/>
    <property type="molecule type" value="Genomic_DNA"/>
</dbReference>
<feature type="transmembrane region" description="Helical" evidence="6">
    <location>
        <begin position="48"/>
        <end position="65"/>
    </location>
</feature>
<dbReference type="PANTHER" id="PTHR11360:SF284">
    <property type="entry name" value="EG:103B4.3 PROTEIN-RELATED"/>
    <property type="match status" value="1"/>
</dbReference>
<keyword evidence="4 6" id="KW-1133">Transmembrane helix</keyword>
<feature type="transmembrane region" description="Helical" evidence="6">
    <location>
        <begin position="166"/>
        <end position="187"/>
    </location>
</feature>
<accession>A0ABX3ZIN7</accession>
<comment type="subcellular location">
    <subcellularLocation>
        <location evidence="1">Cell membrane</location>
        <topology evidence="1">Multi-pass membrane protein</topology>
    </subcellularLocation>
</comment>
<keyword evidence="2" id="KW-0813">Transport</keyword>
<dbReference type="SUPFAM" id="SSF103473">
    <property type="entry name" value="MFS general substrate transporter"/>
    <property type="match status" value="1"/>
</dbReference>
<evidence type="ECO:0000259" key="7">
    <source>
        <dbReference type="PROSITE" id="PS50850"/>
    </source>
</evidence>
<feature type="transmembrane region" description="Helical" evidence="6">
    <location>
        <begin position="319"/>
        <end position="346"/>
    </location>
</feature>
<gene>
    <name evidence="8" type="ORF">CBM15_08025</name>
</gene>
<reference evidence="8 9" key="1">
    <citation type="journal article" date="2017" name="Int. J. Syst. Evol. Microbiol.">
        <title>Solibacillus kalamii sp. nov., isolated from a high-efficiency particulate arrestance filter system used in the International Space Station.</title>
        <authorList>
            <person name="Checinska Sielaff A."/>
            <person name="Kumar R.M."/>
            <person name="Pal D."/>
            <person name="Mayilraj S."/>
            <person name="Venkateswaran K."/>
        </authorList>
    </citation>
    <scope>NUCLEOTIDE SEQUENCE [LARGE SCALE GENOMIC DNA]</scope>
    <source>
        <strain evidence="8 9">ISSFR-015</strain>
    </source>
</reference>
<feature type="transmembrane region" description="Helical" evidence="6">
    <location>
        <begin position="383"/>
        <end position="405"/>
    </location>
</feature>
<dbReference type="Proteomes" id="UP000196594">
    <property type="component" value="Unassembled WGS sequence"/>
</dbReference>
<dbReference type="InterPro" id="IPR036259">
    <property type="entry name" value="MFS_trans_sf"/>
</dbReference>
<evidence type="ECO:0000313" key="9">
    <source>
        <dbReference type="Proteomes" id="UP000196594"/>
    </source>
</evidence>
<organism evidence="8 9">
    <name type="scientific">Solibacillus kalamii</name>
    <dbReference type="NCBI Taxonomy" id="1748298"/>
    <lineage>
        <taxon>Bacteria</taxon>
        <taxon>Bacillati</taxon>
        <taxon>Bacillota</taxon>
        <taxon>Bacilli</taxon>
        <taxon>Bacillales</taxon>
        <taxon>Caryophanaceae</taxon>
        <taxon>Solibacillus</taxon>
    </lineage>
</organism>
<dbReference type="RefSeq" id="WP_087616989.1">
    <property type="nucleotide sequence ID" value="NZ_JAFBEY010000001.1"/>
</dbReference>
<feature type="transmembrane region" description="Helical" evidence="6">
    <location>
        <begin position="231"/>
        <end position="252"/>
    </location>
</feature>
<dbReference type="InterPro" id="IPR050327">
    <property type="entry name" value="Proton-linked_MCT"/>
</dbReference>
<protein>
    <submittedName>
        <fullName evidence="8">MFS transporter</fullName>
    </submittedName>
</protein>
<feature type="transmembrane region" description="Helical" evidence="6">
    <location>
        <begin position="358"/>
        <end position="377"/>
    </location>
</feature>
<evidence type="ECO:0000313" key="8">
    <source>
        <dbReference type="EMBL" id="OUZ39593.1"/>
    </source>
</evidence>
<feature type="transmembrane region" description="Helical" evidence="6">
    <location>
        <begin position="77"/>
        <end position="96"/>
    </location>
</feature>
<dbReference type="InterPro" id="IPR020846">
    <property type="entry name" value="MFS_dom"/>
</dbReference>
<comment type="caution">
    <text evidence="8">The sequence shown here is derived from an EMBL/GenBank/DDBJ whole genome shotgun (WGS) entry which is preliminary data.</text>
</comment>
<proteinExistence type="predicted"/>
<dbReference type="InterPro" id="IPR011701">
    <property type="entry name" value="MFS"/>
</dbReference>
<feature type="domain" description="Major facilitator superfamily (MFS) profile" evidence="7">
    <location>
        <begin position="8"/>
        <end position="412"/>
    </location>
</feature>
<evidence type="ECO:0000256" key="2">
    <source>
        <dbReference type="ARBA" id="ARBA00022448"/>
    </source>
</evidence>
<feature type="transmembrane region" description="Helical" evidence="6">
    <location>
        <begin position="264"/>
        <end position="283"/>
    </location>
</feature>
<sequence>MSGKIHNAWWVLIGLCILLGIGKGTLNNSAGLFLPSISNELGIGMGDLSLYFSVSAIITMLYLPFGGKLIAKYNIRLILIISIICEAGAYIAFSFMNSVWGWYLFAVPLAFGGIFITVIAGPVLISQWFKKRNGLALGILTATGGLFGSISQPIVGNLIANQGWRFAYLAIGITAIVIAVPVILLFIKKMNPNKGHYPYGITEGDKESQKAFDNIQNKGVSFVDAKKSSAFYTLMLFLFFLTSISSFTMHIPTYLVDSGFEQTFAAKAMGIYMLGVVFGALVIGILNDKLGSKKATILSMICGLISVSLLLFANSSSAVIFIALILFAFVTSGIGTLVPSLALSLFGNKEYSQIYSTASLGLAIAAIVALPAYGYIFQFTGSYSGGLYAILVMLVINIVAVIFAYRGKTKLEKSGLWK</sequence>
<keyword evidence="5 6" id="KW-0472">Membrane</keyword>
<feature type="transmembrane region" description="Helical" evidence="6">
    <location>
        <begin position="102"/>
        <end position="125"/>
    </location>
</feature>
<feature type="transmembrane region" description="Helical" evidence="6">
    <location>
        <begin position="295"/>
        <end position="313"/>
    </location>
</feature>
<dbReference type="PROSITE" id="PS50850">
    <property type="entry name" value="MFS"/>
    <property type="match status" value="1"/>
</dbReference>
<keyword evidence="9" id="KW-1185">Reference proteome</keyword>
<dbReference type="PANTHER" id="PTHR11360">
    <property type="entry name" value="MONOCARBOXYLATE TRANSPORTER"/>
    <property type="match status" value="1"/>
</dbReference>
<evidence type="ECO:0000256" key="4">
    <source>
        <dbReference type="ARBA" id="ARBA00022989"/>
    </source>
</evidence>
<evidence type="ECO:0000256" key="6">
    <source>
        <dbReference type="SAM" id="Phobius"/>
    </source>
</evidence>
<evidence type="ECO:0000256" key="1">
    <source>
        <dbReference type="ARBA" id="ARBA00004651"/>
    </source>
</evidence>